<comment type="caution">
    <text evidence="1">The sequence shown here is derived from an EMBL/GenBank/DDBJ whole genome shotgun (WGS) entry which is preliminary data.</text>
</comment>
<gene>
    <name evidence="1" type="ORF">LCGC14_1421200</name>
</gene>
<evidence type="ECO:0000313" key="1">
    <source>
        <dbReference type="EMBL" id="KKM72382.1"/>
    </source>
</evidence>
<reference evidence="1" key="1">
    <citation type="journal article" date="2015" name="Nature">
        <title>Complex archaea that bridge the gap between prokaryotes and eukaryotes.</title>
        <authorList>
            <person name="Spang A."/>
            <person name="Saw J.H."/>
            <person name="Jorgensen S.L."/>
            <person name="Zaremba-Niedzwiedzka K."/>
            <person name="Martijn J."/>
            <person name="Lind A.E."/>
            <person name="van Eijk R."/>
            <person name="Schleper C."/>
            <person name="Guy L."/>
            <person name="Ettema T.J."/>
        </authorList>
    </citation>
    <scope>NUCLEOTIDE SEQUENCE</scope>
</reference>
<name>A0A0F9MT19_9ZZZZ</name>
<proteinExistence type="predicted"/>
<accession>A0A0F9MT19</accession>
<organism evidence="1">
    <name type="scientific">marine sediment metagenome</name>
    <dbReference type="NCBI Taxonomy" id="412755"/>
    <lineage>
        <taxon>unclassified sequences</taxon>
        <taxon>metagenomes</taxon>
        <taxon>ecological metagenomes</taxon>
    </lineage>
</organism>
<sequence length="32" mass="3912">MNDPLFGQKVKFNTCKTDFENDEERRDENNYN</sequence>
<feature type="non-terminal residue" evidence="1">
    <location>
        <position position="32"/>
    </location>
</feature>
<dbReference type="AlphaFoldDB" id="A0A0F9MT19"/>
<protein>
    <submittedName>
        <fullName evidence="1">Uncharacterized protein</fullName>
    </submittedName>
</protein>
<dbReference type="EMBL" id="LAZR01009483">
    <property type="protein sequence ID" value="KKM72382.1"/>
    <property type="molecule type" value="Genomic_DNA"/>
</dbReference>